<organism evidence="2 3">
    <name type="scientific">Goodea atripinnis</name>
    <dbReference type="NCBI Taxonomy" id="208336"/>
    <lineage>
        <taxon>Eukaryota</taxon>
        <taxon>Metazoa</taxon>
        <taxon>Chordata</taxon>
        <taxon>Craniata</taxon>
        <taxon>Vertebrata</taxon>
        <taxon>Euteleostomi</taxon>
        <taxon>Actinopterygii</taxon>
        <taxon>Neopterygii</taxon>
        <taxon>Teleostei</taxon>
        <taxon>Neoteleostei</taxon>
        <taxon>Acanthomorphata</taxon>
        <taxon>Ovalentaria</taxon>
        <taxon>Atherinomorphae</taxon>
        <taxon>Cyprinodontiformes</taxon>
        <taxon>Goodeidae</taxon>
        <taxon>Goodea</taxon>
    </lineage>
</organism>
<keyword evidence="1" id="KW-1133">Transmembrane helix</keyword>
<feature type="transmembrane region" description="Helical" evidence="1">
    <location>
        <begin position="56"/>
        <end position="73"/>
    </location>
</feature>
<protein>
    <submittedName>
        <fullName evidence="2">Uncharacterized protein</fullName>
    </submittedName>
</protein>
<sequence length="76" mass="8508">KLLCVEQSQSFNHQRLVQCELSVVCSGDSDMTTATGLSLSEDPRTRRAQLGQNRMTLTRFLLFLLLFPFVSSAQGE</sequence>
<keyword evidence="3" id="KW-1185">Reference proteome</keyword>
<dbReference type="EMBL" id="JAHRIO010050342">
    <property type="protein sequence ID" value="MEQ2174377.1"/>
    <property type="molecule type" value="Genomic_DNA"/>
</dbReference>
<comment type="caution">
    <text evidence="2">The sequence shown here is derived from an EMBL/GenBank/DDBJ whole genome shotgun (WGS) entry which is preliminary data.</text>
</comment>
<name>A0ABV0NSM9_9TELE</name>
<reference evidence="2 3" key="1">
    <citation type="submission" date="2021-06" db="EMBL/GenBank/DDBJ databases">
        <authorList>
            <person name="Palmer J.M."/>
        </authorList>
    </citation>
    <scope>NUCLEOTIDE SEQUENCE [LARGE SCALE GENOMIC DNA]</scope>
    <source>
        <strain evidence="2 3">GA_2019</strain>
        <tissue evidence="2">Muscle</tissue>
    </source>
</reference>
<evidence type="ECO:0000256" key="1">
    <source>
        <dbReference type="SAM" id="Phobius"/>
    </source>
</evidence>
<keyword evidence="1" id="KW-0812">Transmembrane</keyword>
<evidence type="ECO:0000313" key="2">
    <source>
        <dbReference type="EMBL" id="MEQ2174377.1"/>
    </source>
</evidence>
<dbReference type="Proteomes" id="UP001476798">
    <property type="component" value="Unassembled WGS sequence"/>
</dbReference>
<proteinExistence type="predicted"/>
<feature type="non-terminal residue" evidence="2">
    <location>
        <position position="1"/>
    </location>
</feature>
<evidence type="ECO:0000313" key="3">
    <source>
        <dbReference type="Proteomes" id="UP001476798"/>
    </source>
</evidence>
<gene>
    <name evidence="2" type="ORF">GOODEAATRI_007340</name>
</gene>
<accession>A0ABV0NSM9</accession>
<keyword evidence="1" id="KW-0472">Membrane</keyword>